<dbReference type="RefSeq" id="XP_033668766.1">
    <property type="nucleotide sequence ID" value="XM_033806149.1"/>
</dbReference>
<sequence>MSTLEDLDDLERDGKKEENNDGDKDGKKSDQNGDAEMNDADAEDKKKEEEEELIDMEVLNSSTRDIVARRRLIENDTRIMKSEFQRLTHEKQSMIEKIKDNVDKIDNNRQLPYLVGNVVEILDLDVTAEAAEEGANIDLDATRVGKSAVIKTSTRQTIFLPLIGLVDHEKLKPGDLIGVNKDSYLILDTLPAEYDSRVKAMEVDEKPTEKYTDVGGLDKQIEELVEAVVWPMKEAERFKKIGIKAPKGALMYGPPGTGKTLLARACAAQTEATFLKLAGPQLVQMFIGDGAKLVRDCFALAKEKAPSIIFIDELDAVGTKRFDSDKSGDREVQRTMLELLNQLDGFASDERIKVLAATNRVDVLDPALLRSGRLDRKIEFPLPNEEARAQILRIHSRKMTVDEGVNWPELARSTDEFGGAQLKAVCVEAGMIALRSGQSKISHEHYVDAISEVQAKKKDTVNFYA</sequence>
<dbReference type="Pfam" id="PF17862">
    <property type="entry name" value="AAA_lid_3"/>
    <property type="match status" value="1"/>
</dbReference>
<dbReference type="GO" id="GO:0005634">
    <property type="term" value="C:nucleus"/>
    <property type="evidence" value="ECO:0007669"/>
    <property type="project" value="UniProtKB-SubCell"/>
</dbReference>
<evidence type="ECO:0000256" key="10">
    <source>
        <dbReference type="ARBA" id="ARBA00069320"/>
    </source>
</evidence>
<dbReference type="InterPro" id="IPR041569">
    <property type="entry name" value="AAA_lid_3"/>
</dbReference>
<dbReference type="Pfam" id="PF16450">
    <property type="entry name" value="Prot_ATP_ID_OB_C"/>
    <property type="match status" value="1"/>
</dbReference>
<evidence type="ECO:0000313" key="14">
    <source>
        <dbReference type="EMBL" id="KAF2167877.1"/>
    </source>
</evidence>
<evidence type="ECO:0000256" key="9">
    <source>
        <dbReference type="ARBA" id="ARBA00024661"/>
    </source>
</evidence>
<dbReference type="Gene3D" id="2.40.50.140">
    <property type="entry name" value="Nucleic acid-binding proteins"/>
    <property type="match status" value="1"/>
</dbReference>
<dbReference type="PANTHER" id="PTHR23073">
    <property type="entry name" value="26S PROTEASOME REGULATORY SUBUNIT"/>
    <property type="match status" value="1"/>
</dbReference>
<evidence type="ECO:0000256" key="2">
    <source>
        <dbReference type="ARBA" id="ARBA00004496"/>
    </source>
</evidence>
<organism evidence="14 15">
    <name type="scientific">Zasmidium cellare ATCC 36951</name>
    <dbReference type="NCBI Taxonomy" id="1080233"/>
    <lineage>
        <taxon>Eukaryota</taxon>
        <taxon>Fungi</taxon>
        <taxon>Dikarya</taxon>
        <taxon>Ascomycota</taxon>
        <taxon>Pezizomycotina</taxon>
        <taxon>Dothideomycetes</taxon>
        <taxon>Dothideomycetidae</taxon>
        <taxon>Mycosphaerellales</taxon>
        <taxon>Mycosphaerellaceae</taxon>
        <taxon>Zasmidium</taxon>
    </lineage>
</organism>
<evidence type="ECO:0000256" key="8">
    <source>
        <dbReference type="ARBA" id="ARBA00023242"/>
    </source>
</evidence>
<dbReference type="GO" id="GO:0005524">
    <property type="term" value="F:ATP binding"/>
    <property type="evidence" value="ECO:0007669"/>
    <property type="project" value="UniProtKB-KW"/>
</dbReference>
<comment type="subcellular location">
    <subcellularLocation>
        <location evidence="2">Cytoplasm</location>
    </subcellularLocation>
    <subcellularLocation>
        <location evidence="1">Nucleus</location>
    </subcellularLocation>
</comment>
<evidence type="ECO:0000256" key="6">
    <source>
        <dbReference type="ARBA" id="ARBA00022840"/>
    </source>
</evidence>
<proteinExistence type="inferred from homology"/>
<dbReference type="GO" id="GO:0005737">
    <property type="term" value="C:cytoplasm"/>
    <property type="evidence" value="ECO:0007669"/>
    <property type="project" value="UniProtKB-SubCell"/>
</dbReference>
<dbReference type="SMART" id="SM00382">
    <property type="entry name" value="AAA"/>
    <property type="match status" value="1"/>
</dbReference>
<dbReference type="PROSITE" id="PS00674">
    <property type="entry name" value="AAA"/>
    <property type="match status" value="1"/>
</dbReference>
<name>A0A6A6CKU8_ZASCE</name>
<feature type="domain" description="AAA+ ATPase" evidence="13">
    <location>
        <begin position="245"/>
        <end position="384"/>
    </location>
</feature>
<keyword evidence="4" id="KW-0963">Cytoplasm</keyword>
<dbReference type="InterPro" id="IPR032501">
    <property type="entry name" value="Prot_ATP_ID_OB_2nd"/>
</dbReference>
<evidence type="ECO:0000256" key="11">
    <source>
        <dbReference type="RuleBase" id="RU003651"/>
    </source>
</evidence>
<evidence type="ECO:0000256" key="12">
    <source>
        <dbReference type="SAM" id="MobiDB-lite"/>
    </source>
</evidence>
<dbReference type="Gene3D" id="3.40.50.300">
    <property type="entry name" value="P-loop containing nucleotide triphosphate hydrolases"/>
    <property type="match status" value="1"/>
</dbReference>
<evidence type="ECO:0000259" key="13">
    <source>
        <dbReference type="SMART" id="SM00382"/>
    </source>
</evidence>
<reference evidence="14" key="1">
    <citation type="journal article" date="2020" name="Stud. Mycol.">
        <title>101 Dothideomycetes genomes: a test case for predicting lifestyles and emergence of pathogens.</title>
        <authorList>
            <person name="Haridas S."/>
            <person name="Albert R."/>
            <person name="Binder M."/>
            <person name="Bloem J."/>
            <person name="Labutti K."/>
            <person name="Salamov A."/>
            <person name="Andreopoulos B."/>
            <person name="Baker S."/>
            <person name="Barry K."/>
            <person name="Bills G."/>
            <person name="Bluhm B."/>
            <person name="Cannon C."/>
            <person name="Castanera R."/>
            <person name="Culley D."/>
            <person name="Daum C."/>
            <person name="Ezra D."/>
            <person name="Gonzalez J."/>
            <person name="Henrissat B."/>
            <person name="Kuo A."/>
            <person name="Liang C."/>
            <person name="Lipzen A."/>
            <person name="Lutzoni F."/>
            <person name="Magnuson J."/>
            <person name="Mondo S."/>
            <person name="Nolan M."/>
            <person name="Ohm R."/>
            <person name="Pangilinan J."/>
            <person name="Park H.-J."/>
            <person name="Ramirez L."/>
            <person name="Alfaro M."/>
            <person name="Sun H."/>
            <person name="Tritt A."/>
            <person name="Yoshinaga Y."/>
            <person name="Zwiers L.-H."/>
            <person name="Turgeon B."/>
            <person name="Goodwin S."/>
            <person name="Spatafora J."/>
            <person name="Crous P."/>
            <person name="Grigoriev I."/>
        </authorList>
    </citation>
    <scope>NUCLEOTIDE SEQUENCE</scope>
    <source>
        <strain evidence="14">ATCC 36951</strain>
    </source>
</reference>
<evidence type="ECO:0000256" key="3">
    <source>
        <dbReference type="ARBA" id="ARBA00006914"/>
    </source>
</evidence>
<dbReference type="InterPro" id="IPR050221">
    <property type="entry name" value="26S_Proteasome_ATPase"/>
</dbReference>
<dbReference type="GO" id="GO:0008540">
    <property type="term" value="C:proteasome regulatory particle, base subcomplex"/>
    <property type="evidence" value="ECO:0007669"/>
    <property type="project" value="UniProtKB-ARBA"/>
</dbReference>
<protein>
    <recommendedName>
        <fullName evidence="10">26S proteasome regulatory subunit 6A</fullName>
    </recommendedName>
</protein>
<dbReference type="FunFam" id="2.40.50.140:FF:000076">
    <property type="entry name" value="26S protease regulatory subunit 6A"/>
    <property type="match status" value="1"/>
</dbReference>
<accession>A0A6A6CKU8</accession>
<keyword evidence="7" id="KW-0647">Proteasome</keyword>
<evidence type="ECO:0000256" key="5">
    <source>
        <dbReference type="ARBA" id="ARBA00022741"/>
    </source>
</evidence>
<dbReference type="InterPro" id="IPR003959">
    <property type="entry name" value="ATPase_AAA_core"/>
</dbReference>
<keyword evidence="15" id="KW-1185">Reference proteome</keyword>
<dbReference type="InterPro" id="IPR012340">
    <property type="entry name" value="NA-bd_OB-fold"/>
</dbReference>
<keyword evidence="5 11" id="KW-0547">Nucleotide-binding</keyword>
<dbReference type="Proteomes" id="UP000799537">
    <property type="component" value="Unassembled WGS sequence"/>
</dbReference>
<dbReference type="GO" id="GO:0016887">
    <property type="term" value="F:ATP hydrolysis activity"/>
    <property type="evidence" value="ECO:0007669"/>
    <property type="project" value="InterPro"/>
</dbReference>
<evidence type="ECO:0000256" key="1">
    <source>
        <dbReference type="ARBA" id="ARBA00004123"/>
    </source>
</evidence>
<dbReference type="SUPFAM" id="SSF52540">
    <property type="entry name" value="P-loop containing nucleoside triphosphate hydrolases"/>
    <property type="match status" value="1"/>
</dbReference>
<feature type="compositionally biased region" description="Acidic residues" evidence="12">
    <location>
        <begin position="1"/>
        <end position="11"/>
    </location>
</feature>
<evidence type="ECO:0000256" key="4">
    <source>
        <dbReference type="ARBA" id="ARBA00022490"/>
    </source>
</evidence>
<dbReference type="InterPro" id="IPR027417">
    <property type="entry name" value="P-loop_NTPase"/>
</dbReference>
<dbReference type="AlphaFoldDB" id="A0A6A6CKU8"/>
<comment type="function">
    <text evidence="9">The 26S proteasome is involved in the ATP-dependent degradation of ubiquitinated proteins. The regulatory (or ATPase) complex confers ATP dependency and substrate specificity to the 26S complex.</text>
</comment>
<feature type="compositionally biased region" description="Basic and acidic residues" evidence="12">
    <location>
        <begin position="12"/>
        <end position="31"/>
    </location>
</feature>
<dbReference type="EMBL" id="ML993592">
    <property type="protein sequence ID" value="KAF2167877.1"/>
    <property type="molecule type" value="Genomic_DNA"/>
</dbReference>
<dbReference type="InterPro" id="IPR003593">
    <property type="entry name" value="AAA+_ATPase"/>
</dbReference>
<comment type="similarity">
    <text evidence="3 11">Belongs to the AAA ATPase family.</text>
</comment>
<dbReference type="Gene3D" id="1.10.8.60">
    <property type="match status" value="1"/>
</dbReference>
<dbReference type="FunFam" id="3.40.50.300:FF:000037">
    <property type="entry name" value="26S protease regulatory subunit 6A"/>
    <property type="match status" value="1"/>
</dbReference>
<evidence type="ECO:0000313" key="15">
    <source>
        <dbReference type="Proteomes" id="UP000799537"/>
    </source>
</evidence>
<dbReference type="GeneID" id="54559421"/>
<dbReference type="OrthoDB" id="9443236at2759"/>
<evidence type="ECO:0000256" key="7">
    <source>
        <dbReference type="ARBA" id="ARBA00022942"/>
    </source>
</evidence>
<feature type="region of interest" description="Disordered" evidence="12">
    <location>
        <begin position="1"/>
        <end position="52"/>
    </location>
</feature>
<dbReference type="FunFam" id="1.10.8.60:FF:000009">
    <property type="entry name" value="26S protease regulatory subunit 6A"/>
    <property type="match status" value="1"/>
</dbReference>
<keyword evidence="8" id="KW-0539">Nucleus</keyword>
<dbReference type="InterPro" id="IPR003960">
    <property type="entry name" value="ATPase_AAA_CS"/>
</dbReference>
<dbReference type="Pfam" id="PF00004">
    <property type="entry name" value="AAA"/>
    <property type="match status" value="1"/>
</dbReference>
<gene>
    <name evidence="14" type="ORF">M409DRAFT_22025</name>
</gene>
<keyword evidence="6 11" id="KW-0067">ATP-binding</keyword>